<evidence type="ECO:0000256" key="8">
    <source>
        <dbReference type="ARBA" id="ARBA00022840"/>
    </source>
</evidence>
<dbReference type="eggNOG" id="COG0126">
    <property type="taxonomic scope" value="Bacteria"/>
</dbReference>
<comment type="catalytic activity">
    <reaction evidence="1 10">
        <text>(2R)-3-phosphoglycerate + ATP = (2R)-3-phospho-glyceroyl phosphate + ADP</text>
        <dbReference type="Rhea" id="RHEA:14801"/>
        <dbReference type="ChEBI" id="CHEBI:30616"/>
        <dbReference type="ChEBI" id="CHEBI:57604"/>
        <dbReference type="ChEBI" id="CHEBI:58272"/>
        <dbReference type="ChEBI" id="CHEBI:456216"/>
        <dbReference type="EC" id="2.7.2.3"/>
    </reaction>
</comment>
<dbReference type="GO" id="GO:0006096">
    <property type="term" value="P:glycolytic process"/>
    <property type="evidence" value="ECO:0007669"/>
    <property type="project" value="UniProtKB-UniPathway"/>
</dbReference>
<dbReference type="EC" id="2.7.2.3" evidence="3 10"/>
<dbReference type="InterPro" id="IPR015824">
    <property type="entry name" value="Phosphoglycerate_kinase_N"/>
</dbReference>
<dbReference type="GO" id="GO:0005524">
    <property type="term" value="F:ATP binding"/>
    <property type="evidence" value="ECO:0007669"/>
    <property type="project" value="UniProtKB-KW"/>
</dbReference>
<dbReference type="GO" id="GO:0005829">
    <property type="term" value="C:cytosol"/>
    <property type="evidence" value="ECO:0007669"/>
    <property type="project" value="TreeGrafter"/>
</dbReference>
<keyword evidence="5 10" id="KW-0808">Transferase</keyword>
<dbReference type="Proteomes" id="UP000019488">
    <property type="component" value="Unassembled WGS sequence"/>
</dbReference>
<dbReference type="Gene3D" id="3.40.50.1260">
    <property type="entry name" value="Phosphoglycerate kinase, N-terminal domain"/>
    <property type="match status" value="1"/>
</dbReference>
<evidence type="ECO:0000313" key="11">
    <source>
        <dbReference type="EMBL" id="GAF37123.1"/>
    </source>
</evidence>
<comment type="pathway">
    <text evidence="2">Carbohydrate degradation; glycolysis; pyruvate from D-glyceraldehyde 3-phosphate: step 2/5.</text>
</comment>
<proteinExistence type="inferred from homology"/>
<accession>X0PBD9</accession>
<dbReference type="EMBL" id="BAKI01000024">
    <property type="protein sequence ID" value="GAF37123.1"/>
    <property type="molecule type" value="Genomic_DNA"/>
</dbReference>
<evidence type="ECO:0000313" key="12">
    <source>
        <dbReference type="Proteomes" id="UP000019488"/>
    </source>
</evidence>
<dbReference type="FunFam" id="3.40.50.1260:FF:000005">
    <property type="entry name" value="Phosphoglycerate kinase"/>
    <property type="match status" value="1"/>
</dbReference>
<dbReference type="InterPro" id="IPR001576">
    <property type="entry name" value="Phosphoglycerate_kinase"/>
</dbReference>
<dbReference type="PROSITE" id="PS00111">
    <property type="entry name" value="PGLYCERATE_KINASE"/>
    <property type="match status" value="1"/>
</dbReference>
<dbReference type="InterPro" id="IPR015911">
    <property type="entry name" value="Phosphoglycerate_kinase_CS"/>
</dbReference>
<keyword evidence="8" id="KW-0067">ATP-binding</keyword>
<dbReference type="Pfam" id="PF00162">
    <property type="entry name" value="PGK"/>
    <property type="match status" value="1"/>
</dbReference>
<sequence>MAKLTVSDLDLEGKKVLMRVDFNVPIKDGVIGDDNRIQAALPTIKFVLDHKGKAILFSHLGRIKKEEDKKAYHYGQLPNAFPTY</sequence>
<dbReference type="PANTHER" id="PTHR11406:SF23">
    <property type="entry name" value="PHOSPHOGLYCERATE KINASE 1, CHLOROPLASTIC-RELATED"/>
    <property type="match status" value="1"/>
</dbReference>
<comment type="similarity">
    <text evidence="10">Belongs to the phosphoglycerate kinase family.</text>
</comment>
<evidence type="ECO:0000256" key="3">
    <source>
        <dbReference type="ARBA" id="ARBA00013061"/>
    </source>
</evidence>
<gene>
    <name evidence="11" type="ORF">JCM14108_2133</name>
</gene>
<keyword evidence="9" id="KW-0324">Glycolysis</keyword>
<dbReference type="PANTHER" id="PTHR11406">
    <property type="entry name" value="PHOSPHOGLYCERATE KINASE"/>
    <property type="match status" value="1"/>
</dbReference>
<evidence type="ECO:0000256" key="1">
    <source>
        <dbReference type="ARBA" id="ARBA00000642"/>
    </source>
</evidence>
<evidence type="ECO:0000256" key="6">
    <source>
        <dbReference type="ARBA" id="ARBA00022741"/>
    </source>
</evidence>
<protein>
    <recommendedName>
        <fullName evidence="4 10">Phosphoglycerate kinase</fullName>
        <ecNumber evidence="3 10">2.7.2.3</ecNumber>
    </recommendedName>
</protein>
<dbReference type="GO" id="GO:0004618">
    <property type="term" value="F:phosphoglycerate kinase activity"/>
    <property type="evidence" value="ECO:0007669"/>
    <property type="project" value="UniProtKB-EC"/>
</dbReference>
<evidence type="ECO:0000256" key="4">
    <source>
        <dbReference type="ARBA" id="ARBA00016471"/>
    </source>
</evidence>
<name>X0PBD9_9LACO</name>
<dbReference type="PRINTS" id="PR00477">
    <property type="entry name" value="PHGLYCKINASE"/>
</dbReference>
<dbReference type="InterPro" id="IPR036043">
    <property type="entry name" value="Phosphoglycerate_kinase_sf"/>
</dbReference>
<organism evidence="11 12">
    <name type="scientific">Lentilactobacillus farraginis DSM 18382 = JCM 14108</name>
    <dbReference type="NCBI Taxonomy" id="1423743"/>
    <lineage>
        <taxon>Bacteria</taxon>
        <taxon>Bacillati</taxon>
        <taxon>Bacillota</taxon>
        <taxon>Bacilli</taxon>
        <taxon>Lactobacillales</taxon>
        <taxon>Lactobacillaceae</taxon>
        <taxon>Lentilactobacillus</taxon>
    </lineage>
</organism>
<evidence type="ECO:0000256" key="5">
    <source>
        <dbReference type="ARBA" id="ARBA00022679"/>
    </source>
</evidence>
<dbReference type="GO" id="GO:0006094">
    <property type="term" value="P:gluconeogenesis"/>
    <property type="evidence" value="ECO:0007669"/>
    <property type="project" value="TreeGrafter"/>
</dbReference>
<keyword evidence="7 10" id="KW-0418">Kinase</keyword>
<evidence type="ECO:0000256" key="9">
    <source>
        <dbReference type="ARBA" id="ARBA00023152"/>
    </source>
</evidence>
<evidence type="ECO:0000256" key="2">
    <source>
        <dbReference type="ARBA" id="ARBA00004838"/>
    </source>
</evidence>
<keyword evidence="6" id="KW-0547">Nucleotide-binding</keyword>
<evidence type="ECO:0000256" key="10">
    <source>
        <dbReference type="RuleBase" id="RU000532"/>
    </source>
</evidence>
<dbReference type="UniPathway" id="UPA00109">
    <property type="reaction ID" value="UER00185"/>
</dbReference>
<dbReference type="AlphaFoldDB" id="X0PBD9"/>
<dbReference type="GO" id="GO:0043531">
    <property type="term" value="F:ADP binding"/>
    <property type="evidence" value="ECO:0007669"/>
    <property type="project" value="TreeGrafter"/>
</dbReference>
<evidence type="ECO:0000256" key="7">
    <source>
        <dbReference type="ARBA" id="ARBA00022777"/>
    </source>
</evidence>
<dbReference type="SUPFAM" id="SSF53748">
    <property type="entry name" value="Phosphoglycerate kinase"/>
    <property type="match status" value="1"/>
</dbReference>
<comment type="caution">
    <text evidence="11">The sequence shown here is derived from an EMBL/GenBank/DDBJ whole genome shotgun (WGS) entry which is preliminary data.</text>
</comment>
<reference evidence="11" key="1">
    <citation type="journal article" date="2014" name="Genome Announc.">
        <title>Draft Genome Sequences of Two Lactobacillus Strains, L. farraginis JCM 14108T and L. composti JCM 14202T, Isolated from Compost of Distilled Shochu Residue.</title>
        <authorList>
            <person name="Yuki M."/>
            <person name="Oshima K."/>
            <person name="Suda W."/>
            <person name="Kitahara M."/>
            <person name="Kitamura K."/>
            <person name="Iida T."/>
            <person name="Hattori M."/>
            <person name="Ohkuma M."/>
        </authorList>
    </citation>
    <scope>NUCLEOTIDE SEQUENCE [LARGE SCALE GENOMIC DNA]</scope>
    <source>
        <strain evidence="11">JCM 14108</strain>
    </source>
</reference>